<keyword evidence="1" id="KW-0812">Transmembrane</keyword>
<feature type="transmembrane region" description="Helical" evidence="1">
    <location>
        <begin position="22"/>
        <end position="45"/>
    </location>
</feature>
<evidence type="ECO:0000313" key="2">
    <source>
        <dbReference type="EMBL" id="DAE28677.1"/>
    </source>
</evidence>
<evidence type="ECO:0000256" key="1">
    <source>
        <dbReference type="SAM" id="Phobius"/>
    </source>
</evidence>
<keyword evidence="1" id="KW-1133">Transmembrane helix</keyword>
<keyword evidence="1" id="KW-0472">Membrane</keyword>
<organism evidence="2">
    <name type="scientific">virus sp. ctmTa7</name>
    <dbReference type="NCBI Taxonomy" id="2828255"/>
    <lineage>
        <taxon>Viruses</taxon>
    </lineage>
</organism>
<proteinExistence type="predicted"/>
<protein>
    <submittedName>
        <fullName evidence="2">Uncharacterized protein</fullName>
    </submittedName>
</protein>
<reference evidence="2" key="1">
    <citation type="journal article" date="2021" name="Proc. Natl. Acad. Sci. U.S.A.">
        <title>A Catalog of Tens of Thousands of Viruses from Human Metagenomes Reveals Hidden Associations with Chronic Diseases.</title>
        <authorList>
            <person name="Tisza M.J."/>
            <person name="Buck C.B."/>
        </authorList>
    </citation>
    <scope>NUCLEOTIDE SEQUENCE</scope>
    <source>
        <strain evidence="2">CtmTa7</strain>
    </source>
</reference>
<name>A0A8S5RC77_9VIRU</name>
<accession>A0A8S5RC77</accession>
<dbReference type="EMBL" id="BK059091">
    <property type="protein sequence ID" value="DAE28677.1"/>
    <property type="molecule type" value="Genomic_DNA"/>
</dbReference>
<sequence length="88" mass="10034">MKEEVYEEIEEISDREISDSDMFLFIAKIALLLSAVIIGAIAYGITYCDFTPIVIMGFFVFPVFLGGVKLVWEYIKVNLFEDGKEQPN</sequence>
<feature type="transmembrane region" description="Helical" evidence="1">
    <location>
        <begin position="51"/>
        <end position="72"/>
    </location>
</feature>